<dbReference type="EMBL" id="JBHSPT010000022">
    <property type="protein sequence ID" value="MFC6055731.1"/>
    <property type="molecule type" value="Genomic_DNA"/>
</dbReference>
<organism evidence="2 3">
    <name type="scientific">Streptomyces pratens</name>
    <dbReference type="NCBI Taxonomy" id="887456"/>
    <lineage>
        <taxon>Bacteria</taxon>
        <taxon>Bacillati</taxon>
        <taxon>Actinomycetota</taxon>
        <taxon>Actinomycetes</taxon>
        <taxon>Kitasatosporales</taxon>
        <taxon>Streptomycetaceae</taxon>
        <taxon>Streptomyces</taxon>
    </lineage>
</organism>
<feature type="region of interest" description="Disordered" evidence="1">
    <location>
        <begin position="763"/>
        <end position="783"/>
    </location>
</feature>
<feature type="region of interest" description="Disordered" evidence="1">
    <location>
        <begin position="107"/>
        <end position="150"/>
    </location>
</feature>
<protein>
    <recommendedName>
        <fullName evidence="4">AG2 protein</fullName>
    </recommendedName>
</protein>
<evidence type="ECO:0008006" key="4">
    <source>
        <dbReference type="Google" id="ProtNLM"/>
    </source>
</evidence>
<feature type="compositionally biased region" description="Polar residues" evidence="1">
    <location>
        <begin position="766"/>
        <end position="783"/>
    </location>
</feature>
<dbReference type="RefSeq" id="WP_386395342.1">
    <property type="nucleotide sequence ID" value="NZ_JBHSPT010000022.1"/>
</dbReference>
<evidence type="ECO:0000313" key="2">
    <source>
        <dbReference type="EMBL" id="MFC6055731.1"/>
    </source>
</evidence>
<proteinExistence type="predicted"/>
<feature type="region of interest" description="Disordered" evidence="1">
    <location>
        <begin position="367"/>
        <end position="386"/>
    </location>
</feature>
<evidence type="ECO:0000313" key="3">
    <source>
        <dbReference type="Proteomes" id="UP001596242"/>
    </source>
</evidence>
<keyword evidence="3" id="KW-1185">Reference proteome</keyword>
<feature type="compositionally biased region" description="Basic and acidic residues" evidence="1">
    <location>
        <begin position="139"/>
        <end position="150"/>
    </location>
</feature>
<dbReference type="Proteomes" id="UP001596242">
    <property type="component" value="Unassembled WGS sequence"/>
</dbReference>
<name>A0ABW1LVU3_9ACTN</name>
<evidence type="ECO:0000256" key="1">
    <source>
        <dbReference type="SAM" id="MobiDB-lite"/>
    </source>
</evidence>
<gene>
    <name evidence="2" type="ORF">ACFP50_09760</name>
</gene>
<reference evidence="3" key="1">
    <citation type="journal article" date="2019" name="Int. J. Syst. Evol. Microbiol.">
        <title>The Global Catalogue of Microorganisms (GCM) 10K type strain sequencing project: providing services to taxonomists for standard genome sequencing and annotation.</title>
        <authorList>
            <consortium name="The Broad Institute Genomics Platform"/>
            <consortium name="The Broad Institute Genome Sequencing Center for Infectious Disease"/>
            <person name="Wu L."/>
            <person name="Ma J."/>
        </authorList>
    </citation>
    <scope>NUCLEOTIDE SEQUENCE [LARGE SCALE GENOMIC DNA]</scope>
    <source>
        <strain evidence="3">JCM 12763</strain>
    </source>
</reference>
<accession>A0ABW1LVU3</accession>
<sequence>MPITYDDLMQVELGKLGTSVSDWKKAVAHLKQLETDARDGLKKKSDRARWEGVNACVTREFVNKTAKEFADLRTEADSIFQVLDDAHHELETLQKSVRTLTDEAGKKGYTVQDNGDGTVRVGVRPESGADAKGGNGGKSGKDATEEERQRYADSITRKIARAGDIDLSTKLALKRAHGNDPYNAGHAKYGSLNDAQAERALELAKKREGMTDRELTELNRLLRHNGREKDGEFATEFFEGLGGPRQTLEFYAALSIDGTGEDASKTRLTGVQDLQKYMGHALANATDPYTPQSVRGDRQHLPSSWGAEFRKLGTQQIAWERGMWNKPYGYQVLGGLLRYGNYDPAFLTPIAEHVTQLHQEDPHRFLSNKPAGSDDRYGFNPSGKLGSGNDPLNSVLEALGHSPEAAEQFFTEKPTAYNEDGTVKSGGRTDFKSYLDLFTGKDFEWTIDTNSNNVLADEGATSKALTFGPDALGHALEAAATGHPYDSDTIDPSARHSTAQAKLVHDIVEKFATNPDLLTHNMNGDLEDEETGPLHALRDSLGNIAADYIGDFQRTMYLENSDSKTFPVNGSPANLDFGNAQRFLGLVGQDPDAYSAITSAQQAYTANVVQEFLKAEGKSLTSEDGGRVGDLVAPGAAIAGIMSNSRADAIYDYHTASNAEYNEAAADNAKWVNRILGLGTEAIPAPFSIVAEPVNWLAEDVTDSVLESIDKDTTKEAERDAGKEYSNGRVAAADAATAALTSYFAHHNEIDAETREAIDRAVRTQAGVSHSDGAQWNSSGEGT</sequence>
<comment type="caution">
    <text evidence="2">The sequence shown here is derived from an EMBL/GenBank/DDBJ whole genome shotgun (WGS) entry which is preliminary data.</text>
</comment>